<evidence type="ECO:0000313" key="3">
    <source>
        <dbReference type="EMBL" id="CAL6061365.1"/>
    </source>
</evidence>
<name>A0AA86TKW2_9EUKA</name>
<evidence type="ECO:0000313" key="2">
    <source>
        <dbReference type="EMBL" id="CAI9920500.1"/>
    </source>
</evidence>
<dbReference type="AlphaFoldDB" id="A0AA86TKW2"/>
<protein>
    <submittedName>
        <fullName evidence="3">Hypothetical_protein</fullName>
    </submittedName>
</protein>
<comment type="caution">
    <text evidence="2">The sequence shown here is derived from an EMBL/GenBank/DDBJ whole genome shotgun (WGS) entry which is preliminary data.</text>
</comment>
<accession>A0AA86TKW2</accession>
<dbReference type="EMBL" id="CAXDID020000234">
    <property type="protein sequence ID" value="CAL6061365.1"/>
    <property type="molecule type" value="Genomic_DNA"/>
</dbReference>
<organism evidence="2">
    <name type="scientific">Hexamita inflata</name>
    <dbReference type="NCBI Taxonomy" id="28002"/>
    <lineage>
        <taxon>Eukaryota</taxon>
        <taxon>Metamonada</taxon>
        <taxon>Diplomonadida</taxon>
        <taxon>Hexamitidae</taxon>
        <taxon>Hexamitinae</taxon>
        <taxon>Hexamita</taxon>
    </lineage>
</organism>
<proteinExistence type="predicted"/>
<keyword evidence="4" id="KW-1185">Reference proteome</keyword>
<dbReference type="Proteomes" id="UP001642409">
    <property type="component" value="Unassembled WGS sequence"/>
</dbReference>
<dbReference type="EMBL" id="CATOUU010000200">
    <property type="protein sequence ID" value="CAI9920500.1"/>
    <property type="molecule type" value="Genomic_DNA"/>
</dbReference>
<evidence type="ECO:0000256" key="1">
    <source>
        <dbReference type="SAM" id="Coils"/>
    </source>
</evidence>
<reference evidence="2" key="1">
    <citation type="submission" date="2023-06" db="EMBL/GenBank/DDBJ databases">
        <authorList>
            <person name="Kurt Z."/>
        </authorList>
    </citation>
    <scope>NUCLEOTIDE SEQUENCE</scope>
</reference>
<evidence type="ECO:0000313" key="4">
    <source>
        <dbReference type="Proteomes" id="UP001642409"/>
    </source>
</evidence>
<sequence length="188" mass="22902">MYNKIPLAMMESQTYGKQQRLKMMIHKSEITERNTMFNKKPLSQIHSPPLQSHKYIPIEQIQKSPSSLNKQSTQYSISGELKRLKQAKNEAEKLREQVDEINMKKTNITLTQIEQKQLLKLQFQEQQRKRQIQNQIQYVERRIDKQQKRNEFEMLKEQEQERLRKQIMQVQHDQFNLKFNLKPNWKMM</sequence>
<feature type="coiled-coil region" evidence="1">
    <location>
        <begin position="77"/>
        <end position="104"/>
    </location>
</feature>
<reference evidence="3 4" key="2">
    <citation type="submission" date="2024-07" db="EMBL/GenBank/DDBJ databases">
        <authorList>
            <person name="Akdeniz Z."/>
        </authorList>
    </citation>
    <scope>NUCLEOTIDE SEQUENCE [LARGE SCALE GENOMIC DNA]</scope>
</reference>
<keyword evidence="1" id="KW-0175">Coiled coil</keyword>
<gene>
    <name evidence="3" type="ORF">HINF_LOCUS49673</name>
    <name evidence="2" type="ORF">HINF_LOCUS8145</name>
</gene>